<keyword evidence="2" id="KW-0012">Acyltransferase</keyword>
<dbReference type="InterPro" id="IPR050680">
    <property type="entry name" value="YpeA/RimI_acetyltransf"/>
</dbReference>
<dbReference type="EMBL" id="VTEV01000001">
    <property type="protein sequence ID" value="TYS70818.1"/>
    <property type="molecule type" value="Genomic_DNA"/>
</dbReference>
<keyword evidence="1 4" id="KW-0808">Transferase</keyword>
<dbReference type="PANTHER" id="PTHR43420:SF12">
    <property type="entry name" value="N-ACETYLTRANSFERASE DOMAIN-CONTAINING PROTEIN"/>
    <property type="match status" value="1"/>
</dbReference>
<evidence type="ECO:0000256" key="2">
    <source>
        <dbReference type="ARBA" id="ARBA00023315"/>
    </source>
</evidence>
<accession>A0A5D4T7Z8</accession>
<organism evidence="4 5">
    <name type="scientific">Sutcliffiella horikoshii</name>
    <dbReference type="NCBI Taxonomy" id="79883"/>
    <lineage>
        <taxon>Bacteria</taxon>
        <taxon>Bacillati</taxon>
        <taxon>Bacillota</taxon>
        <taxon>Bacilli</taxon>
        <taxon>Bacillales</taxon>
        <taxon>Bacillaceae</taxon>
        <taxon>Sutcliffiella</taxon>
    </lineage>
</organism>
<evidence type="ECO:0000256" key="1">
    <source>
        <dbReference type="ARBA" id="ARBA00022679"/>
    </source>
</evidence>
<dbReference type="CDD" id="cd04301">
    <property type="entry name" value="NAT_SF"/>
    <property type="match status" value="1"/>
</dbReference>
<dbReference type="OrthoDB" id="4228396at2"/>
<proteinExistence type="predicted"/>
<dbReference type="InterPro" id="IPR000182">
    <property type="entry name" value="GNAT_dom"/>
</dbReference>
<dbReference type="AlphaFoldDB" id="A0A5D4T7Z8"/>
<comment type="caution">
    <text evidence="4">The sequence shown here is derived from an EMBL/GenBank/DDBJ whole genome shotgun (WGS) entry which is preliminary data.</text>
</comment>
<dbReference type="Pfam" id="PF00583">
    <property type="entry name" value="Acetyltransf_1"/>
    <property type="match status" value="1"/>
</dbReference>
<gene>
    <name evidence="4" type="ORF">FZC76_02675</name>
</gene>
<name>A0A5D4T7Z8_9BACI</name>
<dbReference type="Gene3D" id="3.40.630.30">
    <property type="match status" value="1"/>
</dbReference>
<sequence length="300" mass="34126">MYMYQIKRLSECTLNQALEAWNKGFEGYFFDATMDVDRFAARLGQENISADLSIIAFDGLKPVGLLLSGYKKIGEELVAWNGGTGVAATHRRKGIGKLLVEKACELYKEKGIHTATLEAISKNRQAIALYESKDYQIVDHVVHLSLETSLELNDSLEYYPVFTSAHDAQYLSSYHHDTPWQSQWWCMKDGLTLQLLGTDGETAAYAMFKRQYTTDGTLKAIIVSHCFLNEGEKEPERVLEALFFHLFPPTVAPYQCTVAFFQTSNNIVFDYLIDKGFSMKVEQVWMKKTITSDVDSMQKR</sequence>
<dbReference type="GO" id="GO:0016747">
    <property type="term" value="F:acyltransferase activity, transferring groups other than amino-acyl groups"/>
    <property type="evidence" value="ECO:0007669"/>
    <property type="project" value="InterPro"/>
</dbReference>
<evidence type="ECO:0000313" key="4">
    <source>
        <dbReference type="EMBL" id="TYS70818.1"/>
    </source>
</evidence>
<dbReference type="Proteomes" id="UP000322524">
    <property type="component" value="Unassembled WGS sequence"/>
</dbReference>
<dbReference type="PANTHER" id="PTHR43420">
    <property type="entry name" value="ACETYLTRANSFERASE"/>
    <property type="match status" value="1"/>
</dbReference>
<feature type="domain" description="N-acetyltransferase" evidence="3">
    <location>
        <begin position="4"/>
        <end position="157"/>
    </location>
</feature>
<reference evidence="4 5" key="1">
    <citation type="submission" date="2019-08" db="EMBL/GenBank/DDBJ databases">
        <title>Bacillus genomes from the desert of Cuatro Cienegas, Coahuila.</title>
        <authorList>
            <person name="Olmedo-Alvarez G."/>
        </authorList>
    </citation>
    <scope>NUCLEOTIDE SEQUENCE [LARGE SCALE GENOMIC DNA]</scope>
    <source>
        <strain evidence="4 5">CH28_1T</strain>
    </source>
</reference>
<dbReference type="PROSITE" id="PS51186">
    <property type="entry name" value="GNAT"/>
    <property type="match status" value="1"/>
</dbReference>
<evidence type="ECO:0000313" key="5">
    <source>
        <dbReference type="Proteomes" id="UP000322524"/>
    </source>
</evidence>
<evidence type="ECO:0000259" key="3">
    <source>
        <dbReference type="PROSITE" id="PS51186"/>
    </source>
</evidence>
<dbReference type="InterPro" id="IPR016181">
    <property type="entry name" value="Acyl_CoA_acyltransferase"/>
</dbReference>
<dbReference type="SUPFAM" id="SSF55729">
    <property type="entry name" value="Acyl-CoA N-acyltransferases (Nat)"/>
    <property type="match status" value="1"/>
</dbReference>
<protein>
    <submittedName>
        <fullName evidence="4">GNAT family N-acetyltransferase</fullName>
    </submittedName>
</protein>